<evidence type="ECO:0000256" key="8">
    <source>
        <dbReference type="ARBA" id="ARBA00048679"/>
    </source>
</evidence>
<organism evidence="11 12">
    <name type="scientific">Olea europaea subsp. europaea</name>
    <dbReference type="NCBI Taxonomy" id="158383"/>
    <lineage>
        <taxon>Eukaryota</taxon>
        <taxon>Viridiplantae</taxon>
        <taxon>Streptophyta</taxon>
        <taxon>Embryophyta</taxon>
        <taxon>Tracheophyta</taxon>
        <taxon>Spermatophyta</taxon>
        <taxon>Magnoliopsida</taxon>
        <taxon>eudicotyledons</taxon>
        <taxon>Gunneridae</taxon>
        <taxon>Pentapetalae</taxon>
        <taxon>asterids</taxon>
        <taxon>lamiids</taxon>
        <taxon>Lamiales</taxon>
        <taxon>Oleaceae</taxon>
        <taxon>Oleeae</taxon>
        <taxon>Olea</taxon>
    </lineage>
</organism>
<dbReference type="InterPro" id="IPR008271">
    <property type="entry name" value="Ser/Thr_kinase_AS"/>
</dbReference>
<keyword evidence="4" id="KW-0547">Nucleotide-binding</keyword>
<dbReference type="InterPro" id="IPR011009">
    <property type="entry name" value="Kinase-like_dom_sf"/>
</dbReference>
<feature type="domain" description="Protein kinase" evidence="10">
    <location>
        <begin position="345"/>
        <end position="599"/>
    </location>
</feature>
<proteinExistence type="predicted"/>
<dbReference type="Proteomes" id="UP000594638">
    <property type="component" value="Unassembled WGS sequence"/>
</dbReference>
<evidence type="ECO:0000256" key="3">
    <source>
        <dbReference type="ARBA" id="ARBA00022679"/>
    </source>
</evidence>
<dbReference type="FunFam" id="3.30.200.20:FF:000951">
    <property type="entry name" value="Uncharacterized protein"/>
    <property type="match status" value="1"/>
</dbReference>
<dbReference type="EMBL" id="CACTIH010003674">
    <property type="protein sequence ID" value="CAA2981488.1"/>
    <property type="molecule type" value="Genomic_DNA"/>
</dbReference>
<evidence type="ECO:0000259" key="10">
    <source>
        <dbReference type="PROSITE" id="PS50011"/>
    </source>
</evidence>
<protein>
    <recommendedName>
        <fullName evidence="1">non-specific serine/threonine protein kinase</fullName>
        <ecNumber evidence="1">2.7.11.1</ecNumber>
    </recommendedName>
</protein>
<dbReference type="AlphaFoldDB" id="A0A8S0RPI8"/>
<dbReference type="InterPro" id="IPR000719">
    <property type="entry name" value="Prot_kinase_dom"/>
</dbReference>
<reference evidence="11 12" key="1">
    <citation type="submission" date="2019-12" db="EMBL/GenBank/DDBJ databases">
        <authorList>
            <person name="Alioto T."/>
            <person name="Alioto T."/>
            <person name="Gomez Garrido J."/>
        </authorList>
    </citation>
    <scope>NUCLEOTIDE SEQUENCE [LARGE SCALE GENOMIC DNA]</scope>
</reference>
<keyword evidence="9" id="KW-1133">Transmembrane helix</keyword>
<dbReference type="EC" id="2.7.11.1" evidence="1"/>
<dbReference type="OrthoDB" id="912844at2759"/>
<evidence type="ECO:0000256" key="1">
    <source>
        <dbReference type="ARBA" id="ARBA00012513"/>
    </source>
</evidence>
<accession>A0A8S0RPI8</accession>
<evidence type="ECO:0000256" key="9">
    <source>
        <dbReference type="SAM" id="Phobius"/>
    </source>
</evidence>
<comment type="catalytic activity">
    <reaction evidence="7">
        <text>L-threonyl-[protein] + ATP = O-phospho-L-threonyl-[protein] + ADP + H(+)</text>
        <dbReference type="Rhea" id="RHEA:46608"/>
        <dbReference type="Rhea" id="RHEA-COMP:11060"/>
        <dbReference type="Rhea" id="RHEA-COMP:11605"/>
        <dbReference type="ChEBI" id="CHEBI:15378"/>
        <dbReference type="ChEBI" id="CHEBI:30013"/>
        <dbReference type="ChEBI" id="CHEBI:30616"/>
        <dbReference type="ChEBI" id="CHEBI:61977"/>
        <dbReference type="ChEBI" id="CHEBI:456216"/>
        <dbReference type="EC" id="2.7.11.1"/>
    </reaction>
</comment>
<evidence type="ECO:0000256" key="6">
    <source>
        <dbReference type="ARBA" id="ARBA00022840"/>
    </source>
</evidence>
<dbReference type="SMART" id="SM00220">
    <property type="entry name" value="S_TKc"/>
    <property type="match status" value="1"/>
</dbReference>
<dbReference type="Gramene" id="OE9A117725T1">
    <property type="protein sequence ID" value="OE9A117725C1"/>
    <property type="gene ID" value="OE9A117725"/>
</dbReference>
<evidence type="ECO:0000256" key="7">
    <source>
        <dbReference type="ARBA" id="ARBA00047899"/>
    </source>
</evidence>
<keyword evidence="2" id="KW-0723">Serine/threonine-protein kinase</keyword>
<evidence type="ECO:0000313" key="12">
    <source>
        <dbReference type="Proteomes" id="UP000594638"/>
    </source>
</evidence>
<dbReference type="SUPFAM" id="SSF56112">
    <property type="entry name" value="Protein kinase-like (PK-like)"/>
    <property type="match status" value="1"/>
</dbReference>
<comment type="caution">
    <text evidence="11">The sequence shown here is derived from an EMBL/GenBank/DDBJ whole genome shotgun (WGS) entry which is preliminary data.</text>
</comment>
<evidence type="ECO:0000313" key="11">
    <source>
        <dbReference type="EMBL" id="CAA2981488.1"/>
    </source>
</evidence>
<dbReference type="Gene3D" id="1.10.510.10">
    <property type="entry name" value="Transferase(Phosphotransferase) domain 1"/>
    <property type="match status" value="1"/>
</dbReference>
<keyword evidence="3" id="KW-0808">Transferase</keyword>
<name>A0A8S0RPI8_OLEEU</name>
<evidence type="ECO:0000256" key="2">
    <source>
        <dbReference type="ARBA" id="ARBA00022527"/>
    </source>
</evidence>
<comment type="catalytic activity">
    <reaction evidence="8">
        <text>L-seryl-[protein] + ATP = O-phospho-L-seryl-[protein] + ADP + H(+)</text>
        <dbReference type="Rhea" id="RHEA:17989"/>
        <dbReference type="Rhea" id="RHEA-COMP:9863"/>
        <dbReference type="Rhea" id="RHEA-COMP:11604"/>
        <dbReference type="ChEBI" id="CHEBI:15378"/>
        <dbReference type="ChEBI" id="CHEBI:29999"/>
        <dbReference type="ChEBI" id="CHEBI:30616"/>
        <dbReference type="ChEBI" id="CHEBI:83421"/>
        <dbReference type="ChEBI" id="CHEBI:456216"/>
        <dbReference type="EC" id="2.7.11.1"/>
    </reaction>
</comment>
<keyword evidence="6" id="KW-0067">ATP-binding</keyword>
<dbReference type="PROSITE" id="PS00108">
    <property type="entry name" value="PROTEIN_KINASE_ST"/>
    <property type="match status" value="1"/>
</dbReference>
<feature type="transmembrane region" description="Helical" evidence="9">
    <location>
        <begin position="284"/>
        <end position="306"/>
    </location>
</feature>
<keyword evidence="9" id="KW-0812">Transmembrane</keyword>
<keyword evidence="9" id="KW-0472">Membrane</keyword>
<dbReference type="GO" id="GO:0005524">
    <property type="term" value="F:ATP binding"/>
    <property type="evidence" value="ECO:0007669"/>
    <property type="project" value="UniProtKB-KW"/>
</dbReference>
<dbReference type="PROSITE" id="PS50011">
    <property type="entry name" value="PROTEIN_KINASE_DOM"/>
    <property type="match status" value="1"/>
</dbReference>
<dbReference type="FunFam" id="1.10.510.10:FF:001023">
    <property type="entry name" value="Os07g0541700 protein"/>
    <property type="match status" value="1"/>
</dbReference>
<dbReference type="Gene3D" id="3.30.200.20">
    <property type="entry name" value="Phosphorylase Kinase, domain 1"/>
    <property type="match status" value="1"/>
</dbReference>
<dbReference type="GO" id="GO:0005886">
    <property type="term" value="C:plasma membrane"/>
    <property type="evidence" value="ECO:0007669"/>
    <property type="project" value="TreeGrafter"/>
</dbReference>
<sequence>MVDTLKQGDRLNSSAYLVSAYEVFTLGFYSLENTNNSSLGVWFTDDSYGPVWLGNRDKPIADNSGVLTVSSIKKLIINNSGGDPIELKALIIPLIIRQRGVANWTSGELKDYIDEERPELKLKKFKNIGGGYDPYNFIYNFVNVTNGGENYMSYFLEIDPVLTPEELKISGWKLDSEGFIFDHRRMVIANVRRCYGYNTREGCELWEQLKCRNYKETFDLGSGHFMPTSDSYSVYDNSSSLTESTAELDHNDHMSVIHCMSDDRSHSSTRSQKSMTTNKRRKKIWIIIAVVITVVLLLLGSSWFIMRKIKQEEYTDTDELENNERKGHDLKLFTYSSILAATNSFSSENKLGEGGFGPVYKGKMVEGREIAVKILSRGSNQGLLEFKTELILISKIQHVNLIKLLGFCIHGDEKMIIYDYMPDKSLDFFLFYPAKELLNWDTRFNIFEGIAQGLLYLHKYSRLRIIHRDLKTSNILLDENMTPKISDFGLAKIFNQNVIEENTNRRVGTYVYLYSQGSSTLSPSAVYCSFYGGYMAPEYAMQGIYSAKSDIYSFGVLMLEIVSGAEPTPGEEARPRVLAPSESSISSVAVGLAIADGAS</sequence>
<keyword evidence="5" id="KW-0418">Kinase</keyword>
<keyword evidence="12" id="KW-1185">Reference proteome</keyword>
<dbReference type="PANTHER" id="PTHR27002">
    <property type="entry name" value="RECEPTOR-LIKE SERINE/THREONINE-PROTEIN KINASE SD1-8"/>
    <property type="match status" value="1"/>
</dbReference>
<gene>
    <name evidence="11" type="ORF">OLEA9_A117725</name>
</gene>
<evidence type="ECO:0000256" key="4">
    <source>
        <dbReference type="ARBA" id="ARBA00022741"/>
    </source>
</evidence>
<evidence type="ECO:0000256" key="5">
    <source>
        <dbReference type="ARBA" id="ARBA00022777"/>
    </source>
</evidence>
<dbReference type="Pfam" id="PF00069">
    <property type="entry name" value="Pkinase"/>
    <property type="match status" value="1"/>
</dbReference>
<dbReference type="GO" id="GO:0004674">
    <property type="term" value="F:protein serine/threonine kinase activity"/>
    <property type="evidence" value="ECO:0007669"/>
    <property type="project" value="UniProtKB-KW"/>
</dbReference>
<dbReference type="PANTHER" id="PTHR27002:SF1082">
    <property type="entry name" value="OS06G0693000 PROTEIN"/>
    <property type="match status" value="1"/>
</dbReference>